<evidence type="ECO:0000313" key="7">
    <source>
        <dbReference type="Proteomes" id="UP000662747"/>
    </source>
</evidence>
<protein>
    <submittedName>
        <fullName evidence="6">Enterochelin esterase</fullName>
        <ecNumber evidence="6">3.1.1.-</ecNumber>
    </submittedName>
</protein>
<evidence type="ECO:0000259" key="5">
    <source>
        <dbReference type="Pfam" id="PF11806"/>
    </source>
</evidence>
<dbReference type="InterPro" id="IPR000801">
    <property type="entry name" value="Esterase-like"/>
</dbReference>
<dbReference type="SUPFAM" id="SSF53474">
    <property type="entry name" value="alpha/beta-Hydrolases"/>
    <property type="match status" value="1"/>
</dbReference>
<dbReference type="Proteomes" id="UP000662747">
    <property type="component" value="Chromosome"/>
</dbReference>
<proteinExistence type="inferred from homology"/>
<dbReference type="InterPro" id="IPR021764">
    <property type="entry name" value="Enterochelin_esterase_N"/>
</dbReference>
<dbReference type="GO" id="GO:0016787">
    <property type="term" value="F:hydrolase activity"/>
    <property type="evidence" value="ECO:0007669"/>
    <property type="project" value="UniProtKB-KW"/>
</dbReference>
<evidence type="ECO:0000313" key="6">
    <source>
        <dbReference type="EMBL" id="QSQ23282.1"/>
    </source>
</evidence>
<reference evidence="6 7" key="1">
    <citation type="submission" date="2021-02" db="EMBL/GenBank/DDBJ databases">
        <title>De Novo genome assembly of isolated myxobacteria.</title>
        <authorList>
            <person name="Stevens D.C."/>
        </authorList>
    </citation>
    <scope>NUCLEOTIDE SEQUENCE [LARGE SCALE GENOMIC DNA]</scope>
    <source>
        <strain evidence="7">SCPEA02</strain>
    </source>
</reference>
<evidence type="ECO:0000256" key="1">
    <source>
        <dbReference type="ARBA" id="ARBA00004496"/>
    </source>
</evidence>
<dbReference type="PANTHER" id="PTHR48098:SF3">
    <property type="entry name" value="IRON(III) ENTEROBACTIN ESTERASE"/>
    <property type="match status" value="1"/>
</dbReference>
<sequence>MSCHAISPRIRELQCRVEAGDTAAVESFWHRLTREGTPLLEEVEGDREHVLLTLVWRAERPVRNVVVVPGLECIWNPDSNQLERVPGTDLWHRTWKVRSDLHTTYCFSPDEPLRPLHEMGPEEEAAYVQERMKAWRTDALNPRHFSPNPALPPMSVIELPDAPGCHWTARRPDVPEGRLEQGLFRHAGSGRERTFWLYRPLGEATPDDAALLVLCDGEGHLELGVMDVLDNLVADGRVPPLVCLLLHHPAREDELTCNDGFVDELATELLPRVRGELRLSTRPERTVLGGWSYGGLAAAFAGLRHPEVFGNVLSQSGSFWWAPEDAEEHEWLTARFAAMPRKDVRFYLNVGLLERGPSPGNSPSQLVANRHLRDVLKARGYDVTYRELNGGHDYIGWPGGLADGLMSLLGREV</sequence>
<dbReference type="NCBIfam" id="NF007758">
    <property type="entry name" value="PRK10439.1"/>
    <property type="match status" value="1"/>
</dbReference>
<dbReference type="Gene3D" id="2.60.40.10">
    <property type="entry name" value="Immunoglobulins"/>
    <property type="match status" value="1"/>
</dbReference>
<dbReference type="InterPro" id="IPR029058">
    <property type="entry name" value="AB_hydrolase_fold"/>
</dbReference>
<dbReference type="SUPFAM" id="SSF81296">
    <property type="entry name" value="E set domains"/>
    <property type="match status" value="1"/>
</dbReference>
<evidence type="ECO:0000256" key="4">
    <source>
        <dbReference type="ARBA" id="ARBA00024201"/>
    </source>
</evidence>
<accession>A0ABX7NWH5</accession>
<dbReference type="EMBL" id="CP071090">
    <property type="protein sequence ID" value="QSQ23282.1"/>
    <property type="molecule type" value="Genomic_DNA"/>
</dbReference>
<dbReference type="EC" id="3.1.1.-" evidence="6"/>
<organism evidence="6 7">
    <name type="scientific">Pyxidicoccus parkwayensis</name>
    <dbReference type="NCBI Taxonomy" id="2813578"/>
    <lineage>
        <taxon>Bacteria</taxon>
        <taxon>Pseudomonadati</taxon>
        <taxon>Myxococcota</taxon>
        <taxon>Myxococcia</taxon>
        <taxon>Myxococcales</taxon>
        <taxon>Cystobacterineae</taxon>
        <taxon>Myxococcaceae</taxon>
        <taxon>Pyxidicoccus</taxon>
    </lineage>
</organism>
<dbReference type="InterPro" id="IPR013783">
    <property type="entry name" value="Ig-like_fold"/>
</dbReference>
<keyword evidence="7" id="KW-1185">Reference proteome</keyword>
<dbReference type="InterPro" id="IPR050583">
    <property type="entry name" value="Mycobacterial_A85_antigen"/>
</dbReference>
<dbReference type="Pfam" id="PF11806">
    <property type="entry name" value="Enterochelin_N"/>
    <property type="match status" value="1"/>
</dbReference>
<evidence type="ECO:0000256" key="2">
    <source>
        <dbReference type="ARBA" id="ARBA00022490"/>
    </source>
</evidence>
<comment type="similarity">
    <text evidence="4">Belongs to the Fes family.</text>
</comment>
<dbReference type="RefSeq" id="WP_206724857.1">
    <property type="nucleotide sequence ID" value="NZ_CP071090.1"/>
</dbReference>
<comment type="subcellular location">
    <subcellularLocation>
        <location evidence="1">Cytoplasm</location>
    </subcellularLocation>
</comment>
<keyword evidence="3 6" id="KW-0378">Hydrolase</keyword>
<dbReference type="Gene3D" id="3.40.50.1820">
    <property type="entry name" value="alpha/beta hydrolase"/>
    <property type="match status" value="1"/>
</dbReference>
<gene>
    <name evidence="6" type="primary">fes</name>
    <name evidence="6" type="ORF">JY651_50820</name>
</gene>
<dbReference type="InterPro" id="IPR014756">
    <property type="entry name" value="Ig_E-set"/>
</dbReference>
<dbReference type="Pfam" id="PF00756">
    <property type="entry name" value="Esterase"/>
    <property type="match status" value="1"/>
</dbReference>
<keyword evidence="2" id="KW-0963">Cytoplasm</keyword>
<evidence type="ECO:0000256" key="3">
    <source>
        <dbReference type="ARBA" id="ARBA00022801"/>
    </source>
</evidence>
<name>A0ABX7NWH5_9BACT</name>
<dbReference type="PANTHER" id="PTHR48098">
    <property type="entry name" value="ENTEROCHELIN ESTERASE-RELATED"/>
    <property type="match status" value="1"/>
</dbReference>
<feature type="domain" description="Enterochelin esterase N-terminal" evidence="5">
    <location>
        <begin position="52"/>
        <end position="166"/>
    </location>
</feature>